<dbReference type="OrthoDB" id="9814800at2"/>
<dbReference type="SUPFAM" id="SSF48695">
    <property type="entry name" value="Multiheme cytochromes"/>
    <property type="match status" value="1"/>
</dbReference>
<accession>A0A1P8KLP3</accession>
<feature type="transmembrane region" description="Helical" evidence="1">
    <location>
        <begin position="30"/>
        <end position="51"/>
    </location>
</feature>
<evidence type="ECO:0000313" key="4">
    <source>
        <dbReference type="Proteomes" id="UP000186074"/>
    </source>
</evidence>
<dbReference type="RefSeq" id="WP_076085857.1">
    <property type="nucleotide sequence ID" value="NZ_CP019070.1"/>
</dbReference>
<evidence type="ECO:0000313" key="3">
    <source>
        <dbReference type="EMBL" id="APW65471.1"/>
    </source>
</evidence>
<keyword evidence="1" id="KW-0472">Membrane</keyword>
<dbReference type="KEGG" id="alp:LPB137_06230"/>
<feature type="transmembrane region" description="Helical" evidence="1">
    <location>
        <begin position="99"/>
        <end position="119"/>
    </location>
</feature>
<feature type="transmembrane region" description="Helical" evidence="1">
    <location>
        <begin position="131"/>
        <end position="152"/>
    </location>
</feature>
<keyword evidence="4" id="KW-1185">Reference proteome</keyword>
<dbReference type="AlphaFoldDB" id="A0A1P8KLP3"/>
<sequence>MKLFNIKILIILIFITGVLQMDIFNIQWKYLTDISIIHAFTSILFSIFYIIPFVNKHAYKYIVIKKVNSKIGWILGFVLLLTTLSGFYLFFIGNTGGNILGIYSFNIHLYSSFILLAFLFYHTKNPKKNKLVLLFMVGISITFINPTPSYSLEQEYKTKLVSFELEDGKTMYHSEDWTNSTKCKSCHSEIFNQWADSNHKNLVDSNPYYMVMENLAGELEGHEFRQWCMSCHNPSGITTGLTKSSHYMNENSLANTLFDKGAKTLINNYKQHGNSRLEEGVSCLTCHRISDASSKGNASYKLDLTNRKKYPFEDEEGTLGSYLGKKFINAKPNVHKESYMKPLYKKSAYCASCHDETSPTTGKQIVSTFKEWEESPYNNLADKTKHKSCIDCHMTNLENDKFTPLVGTSTKGGVLKKDVKVHYFSGSNHFLSGLKSKKHENQTLQLLRTAAKLDASVKDTILEVGVTNIGAGHHLPTGVADFRELWLDITVKDSKNKVIFSSGKLKKDGNLGKDARPYMKVFADENAKEVGLAFWRYKILLRDTRIKAKERRLEKYELPKNLSFPLNVEVKLNFRIYPQWVTNIVQKSYPALPNPPIVIIEELNIRAYGR</sequence>
<dbReference type="EMBL" id="CP019070">
    <property type="protein sequence ID" value="APW65471.1"/>
    <property type="molecule type" value="Genomic_DNA"/>
</dbReference>
<feature type="transmembrane region" description="Helical" evidence="1">
    <location>
        <begin position="71"/>
        <end position="93"/>
    </location>
</feature>
<dbReference type="STRING" id="1850254.LPB137_06230"/>
<keyword evidence="1" id="KW-0812">Transmembrane</keyword>
<dbReference type="InterPro" id="IPR023155">
    <property type="entry name" value="Cyt_c-552/4"/>
</dbReference>
<gene>
    <name evidence="3" type="ORF">LPB137_06230</name>
</gene>
<dbReference type="InterPro" id="IPR036280">
    <property type="entry name" value="Multihaem_cyt_sf"/>
</dbReference>
<protein>
    <recommendedName>
        <fullName evidence="2">Cytochrome c-552/4 domain-containing protein</fullName>
    </recommendedName>
</protein>
<name>A0A1P8KLP3_9BACT</name>
<keyword evidence="1" id="KW-1133">Transmembrane helix</keyword>
<dbReference type="Gene3D" id="1.10.1130.10">
    <property type="entry name" value="Flavocytochrome C3, Chain A"/>
    <property type="match status" value="1"/>
</dbReference>
<proteinExistence type="predicted"/>
<evidence type="ECO:0000256" key="1">
    <source>
        <dbReference type="SAM" id="Phobius"/>
    </source>
</evidence>
<evidence type="ECO:0000259" key="2">
    <source>
        <dbReference type="Pfam" id="PF13435"/>
    </source>
</evidence>
<feature type="domain" description="Cytochrome c-552/4" evidence="2">
    <location>
        <begin position="182"/>
        <end position="235"/>
    </location>
</feature>
<organism evidence="3 4">
    <name type="scientific">Poseidonibacter parvus</name>
    <dbReference type="NCBI Taxonomy" id="1850254"/>
    <lineage>
        <taxon>Bacteria</taxon>
        <taxon>Pseudomonadati</taxon>
        <taxon>Campylobacterota</taxon>
        <taxon>Epsilonproteobacteria</taxon>
        <taxon>Campylobacterales</taxon>
        <taxon>Arcobacteraceae</taxon>
        <taxon>Poseidonibacter</taxon>
    </lineage>
</organism>
<dbReference type="Pfam" id="PF13435">
    <property type="entry name" value="Cytochrome_C554"/>
    <property type="match status" value="1"/>
</dbReference>
<reference evidence="3 4" key="1">
    <citation type="submission" date="2017-01" db="EMBL/GenBank/DDBJ databases">
        <title>Genome sequencing of Arcobacter sp. LPB0137.</title>
        <authorList>
            <person name="Lee G.-W."/>
            <person name="Yi H."/>
        </authorList>
    </citation>
    <scope>NUCLEOTIDE SEQUENCE [LARGE SCALE GENOMIC DNA]</scope>
    <source>
        <strain evidence="3 4">LPB0137</strain>
    </source>
</reference>
<dbReference type="Proteomes" id="UP000186074">
    <property type="component" value="Chromosome"/>
</dbReference>